<keyword evidence="2" id="KW-1185">Reference proteome</keyword>
<dbReference type="AlphaFoldDB" id="A0A560MBQ2"/>
<dbReference type="Proteomes" id="UP000321304">
    <property type="component" value="Unassembled WGS sequence"/>
</dbReference>
<dbReference type="EMBL" id="VITY01000003">
    <property type="protein sequence ID" value="TWC05043.1"/>
    <property type="molecule type" value="Genomic_DNA"/>
</dbReference>
<reference evidence="1 2" key="1">
    <citation type="submission" date="2019-06" db="EMBL/GenBank/DDBJ databases">
        <title>Genomic Encyclopedia of Type Strains, Phase IV (KMG-V): Genome sequencing to study the core and pangenomes of soil and plant-associated prokaryotes.</title>
        <authorList>
            <person name="Whitman W."/>
        </authorList>
    </citation>
    <scope>NUCLEOTIDE SEQUENCE [LARGE SCALE GENOMIC DNA]</scope>
    <source>
        <strain evidence="1 2">BR 10355</strain>
    </source>
</reference>
<organism evidence="1 2">
    <name type="scientific">Bradyrhizobium macuxiense</name>
    <dbReference type="NCBI Taxonomy" id="1755647"/>
    <lineage>
        <taxon>Bacteria</taxon>
        <taxon>Pseudomonadati</taxon>
        <taxon>Pseudomonadota</taxon>
        <taxon>Alphaproteobacteria</taxon>
        <taxon>Hyphomicrobiales</taxon>
        <taxon>Nitrobacteraceae</taxon>
        <taxon>Bradyrhizobium</taxon>
    </lineage>
</organism>
<name>A0A560MBQ2_9BRAD</name>
<comment type="caution">
    <text evidence="1">The sequence shown here is derived from an EMBL/GenBank/DDBJ whole genome shotgun (WGS) entry which is preliminary data.</text>
</comment>
<accession>A0A560MBQ2</accession>
<protein>
    <submittedName>
        <fullName evidence="1">Uncharacterized protein</fullName>
    </submittedName>
</protein>
<dbReference type="OrthoDB" id="8249715at2"/>
<proteinExistence type="predicted"/>
<evidence type="ECO:0000313" key="1">
    <source>
        <dbReference type="EMBL" id="TWC05043.1"/>
    </source>
</evidence>
<gene>
    <name evidence="1" type="ORF">FBZ93_10353</name>
</gene>
<dbReference type="RefSeq" id="WP_146985431.1">
    <property type="nucleotide sequence ID" value="NZ_VITY01000003.1"/>
</dbReference>
<sequence length="68" mass="7302">MTVKAAPPGWEPHRIETRIDGYIATRGGRIPVAVAKMIAHAARQPGDGAVAAIRARMIARHKEVLGHV</sequence>
<evidence type="ECO:0000313" key="2">
    <source>
        <dbReference type="Proteomes" id="UP000321304"/>
    </source>
</evidence>